<comment type="caution">
    <text evidence="2">The sequence shown here is derived from an EMBL/GenBank/DDBJ whole genome shotgun (WGS) entry which is preliminary data.</text>
</comment>
<protein>
    <submittedName>
        <fullName evidence="2">Uncharacterized protein</fullName>
    </submittedName>
</protein>
<evidence type="ECO:0000313" key="2">
    <source>
        <dbReference type="EMBL" id="MFC5887799.1"/>
    </source>
</evidence>
<feature type="region of interest" description="Disordered" evidence="1">
    <location>
        <begin position="1"/>
        <end position="25"/>
    </location>
</feature>
<sequence>MAEAAGESWGGRGMGENRVRAEGRMTEQDVEQFRVLLARLEGSLAADREALLGERAALMAQRAALLAETAGSGG</sequence>
<proteinExistence type="predicted"/>
<feature type="compositionally biased region" description="Basic and acidic residues" evidence="1">
    <location>
        <begin position="15"/>
        <end position="25"/>
    </location>
</feature>
<organism evidence="2 3">
    <name type="scientific">Kitasatospora aburaviensis</name>
    <dbReference type="NCBI Taxonomy" id="67265"/>
    <lineage>
        <taxon>Bacteria</taxon>
        <taxon>Bacillati</taxon>
        <taxon>Actinomycetota</taxon>
        <taxon>Actinomycetes</taxon>
        <taxon>Kitasatosporales</taxon>
        <taxon>Streptomycetaceae</taxon>
        <taxon>Kitasatospora</taxon>
    </lineage>
</organism>
<name>A0ABW1F455_9ACTN</name>
<dbReference type="EMBL" id="JBHSOD010000031">
    <property type="protein sequence ID" value="MFC5887799.1"/>
    <property type="molecule type" value="Genomic_DNA"/>
</dbReference>
<keyword evidence="3" id="KW-1185">Reference proteome</keyword>
<accession>A0ABW1F455</accession>
<reference evidence="3" key="1">
    <citation type="journal article" date="2019" name="Int. J. Syst. Evol. Microbiol.">
        <title>The Global Catalogue of Microorganisms (GCM) 10K type strain sequencing project: providing services to taxonomists for standard genome sequencing and annotation.</title>
        <authorList>
            <consortium name="The Broad Institute Genomics Platform"/>
            <consortium name="The Broad Institute Genome Sequencing Center for Infectious Disease"/>
            <person name="Wu L."/>
            <person name="Ma J."/>
        </authorList>
    </citation>
    <scope>NUCLEOTIDE SEQUENCE [LARGE SCALE GENOMIC DNA]</scope>
    <source>
        <strain evidence="3">CGMCC 4.1469</strain>
    </source>
</reference>
<dbReference type="Proteomes" id="UP001596067">
    <property type="component" value="Unassembled WGS sequence"/>
</dbReference>
<gene>
    <name evidence="2" type="ORF">ACFP0N_22805</name>
</gene>
<evidence type="ECO:0000313" key="3">
    <source>
        <dbReference type="Proteomes" id="UP001596067"/>
    </source>
</evidence>
<dbReference type="RefSeq" id="WP_313767092.1">
    <property type="nucleotide sequence ID" value="NZ_BAAAVH010000020.1"/>
</dbReference>
<evidence type="ECO:0000256" key="1">
    <source>
        <dbReference type="SAM" id="MobiDB-lite"/>
    </source>
</evidence>